<dbReference type="Gene3D" id="2.80.10.50">
    <property type="match status" value="1"/>
</dbReference>
<keyword evidence="3" id="KW-1185">Reference proteome</keyword>
<keyword evidence="1" id="KW-0472">Membrane</keyword>
<dbReference type="OrthoDB" id="6364599at2759"/>
<dbReference type="InterPro" id="IPR052660">
    <property type="entry name" value="Erythrocyte_Invasion_ImmMod"/>
</dbReference>
<sequence>MDTVLKLQGLVCSQWIETKKITGSFWIGSYDTEHFHTTKAVDPKECWDMKLQLNCAGNMNVVNGKTYSYIQKPNGQGKWMSISEYSVVNCLAQDIELRQENKDGPILSPFGAHNVSLEAEKLFINHNTLVWHKPNHGYSANNCKPKTQFISMGRLLLITVETDKQTLNLTRTGRLLDSEKQIEILFDPKPTFICTTINNAYKVTGIPDTYVVFGDNVEKYFPPILLKRTRTKRQTKATDTGDHSLSLAWEHINSLAFFPPTEFDKKFENRDYVVTTSAVENPLFLMPRVPPFDASKWHELGIWPDTQQQFDYSPDQSISFVFNKTRYCLTVNKPDYLLFKDCSKSYSTWIYDAYRMYFMEAETKGCLTAVKDKLELLPCEMEPHSIGQMWKFEFKNLNETFRRTYPNITIEEWEFVQEELQSRPAEILPIQPKPQQPEIASLYSNESSLDAAIWVEEPVEEVAYFATSTATYPDMTKPTTTIHRVTKAINSSADDYSGYNPAQNVTNPVTMDRRTLSEFMAPIMQSFHEQFKQHLEIQHENELAKEIRQMYCHVSVLRRLQAVTLSQTNGLLAASVLELPTCSRLQGLGVSLLLQECERVQVFVTAKETKCGYQPLTVYNNKNYTIGTDGWSIHPFSNCFWKSNLVNLNGKTYHWEHNVTYSGWVEQIPTIHTPNLNLVSEFQELPLNDFDYALKGHPAHSTADMENLNVLTELIGRIEETHDNSLSGMIMSEKRDSRIGEMFSWTDYLKIIIFSTIGFVMFILVMYIFARVNPFPALIDSFRRKRLERKNQLDTKGVPLEQLQPMIASAPQVIIPGDVYPYVINPSASIDRMPRPNSFLNRIQL</sequence>
<dbReference type="KEGG" id="dpx:DAPPUDRAFT_330416"/>
<dbReference type="Proteomes" id="UP000000305">
    <property type="component" value="Unassembled WGS sequence"/>
</dbReference>
<dbReference type="HOGENOM" id="CLU_307008_0_0_1"/>
<keyword evidence="1" id="KW-0812">Transmembrane</keyword>
<protein>
    <submittedName>
        <fullName evidence="2">Uncharacterized protein</fullName>
    </submittedName>
</protein>
<evidence type="ECO:0000313" key="3">
    <source>
        <dbReference type="Proteomes" id="UP000000305"/>
    </source>
</evidence>
<accession>E9HJI3</accession>
<name>E9HJI3_DAPPU</name>
<dbReference type="InterPro" id="IPR035992">
    <property type="entry name" value="Ricin_B-like_lectins"/>
</dbReference>
<dbReference type="PANTHER" id="PTHR16021:SF23">
    <property type="entry name" value="FI18411P1-RELATED"/>
    <property type="match status" value="1"/>
</dbReference>
<dbReference type="PhylomeDB" id="E9HJI3"/>
<dbReference type="eggNOG" id="KOG1216">
    <property type="taxonomic scope" value="Eukaryota"/>
</dbReference>
<evidence type="ECO:0000256" key="1">
    <source>
        <dbReference type="SAM" id="Phobius"/>
    </source>
</evidence>
<reference evidence="2 3" key="1">
    <citation type="journal article" date="2011" name="Science">
        <title>The ecoresponsive genome of Daphnia pulex.</title>
        <authorList>
            <person name="Colbourne J.K."/>
            <person name="Pfrender M.E."/>
            <person name="Gilbert D."/>
            <person name="Thomas W.K."/>
            <person name="Tucker A."/>
            <person name="Oakley T.H."/>
            <person name="Tokishita S."/>
            <person name="Aerts A."/>
            <person name="Arnold G.J."/>
            <person name="Basu M.K."/>
            <person name="Bauer D.J."/>
            <person name="Caceres C.E."/>
            <person name="Carmel L."/>
            <person name="Casola C."/>
            <person name="Choi J.H."/>
            <person name="Detter J.C."/>
            <person name="Dong Q."/>
            <person name="Dusheyko S."/>
            <person name="Eads B.D."/>
            <person name="Frohlich T."/>
            <person name="Geiler-Samerotte K.A."/>
            <person name="Gerlach D."/>
            <person name="Hatcher P."/>
            <person name="Jogdeo S."/>
            <person name="Krijgsveld J."/>
            <person name="Kriventseva E.V."/>
            <person name="Kultz D."/>
            <person name="Laforsch C."/>
            <person name="Lindquist E."/>
            <person name="Lopez J."/>
            <person name="Manak J.R."/>
            <person name="Muller J."/>
            <person name="Pangilinan J."/>
            <person name="Patwardhan R.P."/>
            <person name="Pitluck S."/>
            <person name="Pritham E.J."/>
            <person name="Rechtsteiner A."/>
            <person name="Rho M."/>
            <person name="Rogozin I.B."/>
            <person name="Sakarya O."/>
            <person name="Salamov A."/>
            <person name="Schaack S."/>
            <person name="Shapiro H."/>
            <person name="Shiga Y."/>
            <person name="Skalitzky C."/>
            <person name="Smith Z."/>
            <person name="Souvorov A."/>
            <person name="Sung W."/>
            <person name="Tang Z."/>
            <person name="Tsuchiya D."/>
            <person name="Tu H."/>
            <person name="Vos H."/>
            <person name="Wang M."/>
            <person name="Wolf Y.I."/>
            <person name="Yamagata H."/>
            <person name="Yamada T."/>
            <person name="Ye Y."/>
            <person name="Shaw J.R."/>
            <person name="Andrews J."/>
            <person name="Crease T.J."/>
            <person name="Tang H."/>
            <person name="Lucas S.M."/>
            <person name="Robertson H.M."/>
            <person name="Bork P."/>
            <person name="Koonin E.V."/>
            <person name="Zdobnov E.M."/>
            <person name="Grigoriev I.V."/>
            <person name="Lynch M."/>
            <person name="Boore J.L."/>
        </authorList>
    </citation>
    <scope>NUCLEOTIDE SEQUENCE [LARGE SCALE GENOMIC DNA]</scope>
</reference>
<dbReference type="AlphaFoldDB" id="E9HJI3"/>
<gene>
    <name evidence="2" type="ORF">DAPPUDRAFT_330416</name>
</gene>
<dbReference type="InParanoid" id="E9HJI3"/>
<proteinExistence type="predicted"/>
<organism evidence="2 3">
    <name type="scientific">Daphnia pulex</name>
    <name type="common">Water flea</name>
    <dbReference type="NCBI Taxonomy" id="6669"/>
    <lineage>
        <taxon>Eukaryota</taxon>
        <taxon>Metazoa</taxon>
        <taxon>Ecdysozoa</taxon>
        <taxon>Arthropoda</taxon>
        <taxon>Crustacea</taxon>
        <taxon>Branchiopoda</taxon>
        <taxon>Diplostraca</taxon>
        <taxon>Cladocera</taxon>
        <taxon>Anomopoda</taxon>
        <taxon>Daphniidae</taxon>
        <taxon>Daphnia</taxon>
    </lineage>
</organism>
<evidence type="ECO:0000313" key="2">
    <source>
        <dbReference type="EMBL" id="EFX68096.1"/>
    </source>
</evidence>
<dbReference type="EMBL" id="GL732662">
    <property type="protein sequence ID" value="EFX68096.1"/>
    <property type="molecule type" value="Genomic_DNA"/>
</dbReference>
<feature type="transmembrane region" description="Helical" evidence="1">
    <location>
        <begin position="748"/>
        <end position="770"/>
    </location>
</feature>
<dbReference type="PANTHER" id="PTHR16021">
    <property type="entry name" value="MANSC DOMAIN CONTAINING PROTEIN 1"/>
    <property type="match status" value="1"/>
</dbReference>
<dbReference type="SUPFAM" id="SSF50370">
    <property type="entry name" value="Ricin B-like lectins"/>
    <property type="match status" value="1"/>
</dbReference>
<keyword evidence="1" id="KW-1133">Transmembrane helix</keyword>